<evidence type="ECO:0000256" key="1">
    <source>
        <dbReference type="SAM" id="MobiDB-lite"/>
    </source>
</evidence>
<accession>A0ABP9VKM4</accession>
<dbReference type="EMBL" id="BAABRO010000002">
    <property type="protein sequence ID" value="GAA5505739.1"/>
    <property type="molecule type" value="Genomic_DNA"/>
</dbReference>
<proteinExistence type="predicted"/>
<evidence type="ECO:0000313" key="2">
    <source>
        <dbReference type="EMBL" id="GAA5505739.1"/>
    </source>
</evidence>
<protein>
    <recommendedName>
        <fullName evidence="4">Secreted protein</fullName>
    </recommendedName>
</protein>
<dbReference type="Proteomes" id="UP001416858">
    <property type="component" value="Unassembled WGS sequence"/>
</dbReference>
<gene>
    <name evidence="2" type="ORF">Rcae01_01186</name>
</gene>
<evidence type="ECO:0008006" key="4">
    <source>
        <dbReference type="Google" id="ProtNLM"/>
    </source>
</evidence>
<feature type="region of interest" description="Disordered" evidence="1">
    <location>
        <begin position="22"/>
        <end position="44"/>
    </location>
</feature>
<name>A0ABP9VKM4_9BACT</name>
<reference evidence="2 3" key="1">
    <citation type="submission" date="2024-02" db="EMBL/GenBank/DDBJ databases">
        <title>Rhodopirellula caenicola NBRC 110016.</title>
        <authorList>
            <person name="Ichikawa N."/>
            <person name="Katano-Makiyama Y."/>
            <person name="Hidaka K."/>
        </authorList>
    </citation>
    <scope>NUCLEOTIDE SEQUENCE [LARGE SCALE GENOMIC DNA]</scope>
    <source>
        <strain evidence="2 3">NBRC 110016</strain>
    </source>
</reference>
<organism evidence="2 3">
    <name type="scientific">Novipirellula caenicola</name>
    <dbReference type="NCBI Taxonomy" id="1536901"/>
    <lineage>
        <taxon>Bacteria</taxon>
        <taxon>Pseudomonadati</taxon>
        <taxon>Planctomycetota</taxon>
        <taxon>Planctomycetia</taxon>
        <taxon>Pirellulales</taxon>
        <taxon>Pirellulaceae</taxon>
        <taxon>Novipirellula</taxon>
    </lineage>
</organism>
<sequence>MVRTRIFQFTIVNLTFSISSTNFTRPAKREGSENEPSASFPARATRQLNRTFYLEHTEAPPRAHSARSDLPKTSFEEVKHDTCVTQP</sequence>
<evidence type="ECO:0000313" key="3">
    <source>
        <dbReference type="Proteomes" id="UP001416858"/>
    </source>
</evidence>
<comment type="caution">
    <text evidence="2">The sequence shown here is derived from an EMBL/GenBank/DDBJ whole genome shotgun (WGS) entry which is preliminary data.</text>
</comment>
<keyword evidence="3" id="KW-1185">Reference proteome</keyword>
<feature type="region of interest" description="Disordered" evidence="1">
    <location>
        <begin position="56"/>
        <end position="87"/>
    </location>
</feature>